<dbReference type="AlphaFoldDB" id="A0A392UNA3"/>
<accession>A0A392UNA3</accession>
<comment type="caution">
    <text evidence="1">The sequence shown here is derived from an EMBL/GenBank/DDBJ whole genome shotgun (WGS) entry which is preliminary data.</text>
</comment>
<evidence type="ECO:0000313" key="2">
    <source>
        <dbReference type="Proteomes" id="UP000265520"/>
    </source>
</evidence>
<protein>
    <submittedName>
        <fullName evidence="1">Uncharacterized protein</fullName>
    </submittedName>
</protein>
<keyword evidence="2" id="KW-1185">Reference proteome</keyword>
<sequence length="30" mass="3603">MISPVMLFFRSGEWEGDLYLQVLRRSSQQE</sequence>
<proteinExistence type="predicted"/>
<dbReference type="Proteomes" id="UP000265520">
    <property type="component" value="Unassembled WGS sequence"/>
</dbReference>
<name>A0A392UNA3_9FABA</name>
<dbReference type="EMBL" id="LXQA010871047">
    <property type="protein sequence ID" value="MCI74922.1"/>
    <property type="molecule type" value="Genomic_DNA"/>
</dbReference>
<feature type="non-terminal residue" evidence="1">
    <location>
        <position position="30"/>
    </location>
</feature>
<evidence type="ECO:0000313" key="1">
    <source>
        <dbReference type="EMBL" id="MCI74922.1"/>
    </source>
</evidence>
<reference evidence="1 2" key="1">
    <citation type="journal article" date="2018" name="Front. Plant Sci.">
        <title>Red Clover (Trifolium pratense) and Zigzag Clover (T. medium) - A Picture of Genomic Similarities and Differences.</title>
        <authorList>
            <person name="Dluhosova J."/>
            <person name="Istvanek J."/>
            <person name="Nedelnik J."/>
            <person name="Repkova J."/>
        </authorList>
    </citation>
    <scope>NUCLEOTIDE SEQUENCE [LARGE SCALE GENOMIC DNA]</scope>
    <source>
        <strain evidence="2">cv. 10/8</strain>
        <tissue evidence="1">Leaf</tissue>
    </source>
</reference>
<organism evidence="1 2">
    <name type="scientific">Trifolium medium</name>
    <dbReference type="NCBI Taxonomy" id="97028"/>
    <lineage>
        <taxon>Eukaryota</taxon>
        <taxon>Viridiplantae</taxon>
        <taxon>Streptophyta</taxon>
        <taxon>Embryophyta</taxon>
        <taxon>Tracheophyta</taxon>
        <taxon>Spermatophyta</taxon>
        <taxon>Magnoliopsida</taxon>
        <taxon>eudicotyledons</taxon>
        <taxon>Gunneridae</taxon>
        <taxon>Pentapetalae</taxon>
        <taxon>rosids</taxon>
        <taxon>fabids</taxon>
        <taxon>Fabales</taxon>
        <taxon>Fabaceae</taxon>
        <taxon>Papilionoideae</taxon>
        <taxon>50 kb inversion clade</taxon>
        <taxon>NPAAA clade</taxon>
        <taxon>Hologalegina</taxon>
        <taxon>IRL clade</taxon>
        <taxon>Trifolieae</taxon>
        <taxon>Trifolium</taxon>
    </lineage>
</organism>